<feature type="transmembrane region" description="Helical" evidence="1">
    <location>
        <begin position="115"/>
        <end position="135"/>
    </location>
</feature>
<sequence>MQTTEVSDGIVFAYTDSGRLPKDDYLTVIALHGHTFHSGTFQRMTDAARGLGYRLIVPNRRLYPGSTSYTPEEIAALQPDSPHDIFAHTLEKQGLYLLEFIDSVIQVHGLARVAVAGWSLGALFLTLVVGAIAQVPEEVRSRLKEHVRALILWDPASVMHGFAMPSTGDWQTPLFDERLTPAARVSSFTEWVTAYFPHPALESRRFESIILDSVPNPPRMRTLKDAAPEELAGMVDLSAADRGDSGVGDETFWPTTYALTERKLFNKEVRDLWGDGVSFSMVYGDASVVAVIWAVWQMEAMAEKSGIPLKVKKIPGANHFPMIDDIPELFEAINSCVED</sequence>
<dbReference type="InterPro" id="IPR029058">
    <property type="entry name" value="AB_hydrolase_fold"/>
</dbReference>
<keyword evidence="1" id="KW-0812">Transmembrane</keyword>
<keyword evidence="1" id="KW-1133">Transmembrane helix</keyword>
<evidence type="ECO:0000313" key="2">
    <source>
        <dbReference type="EMBL" id="KJA16125.1"/>
    </source>
</evidence>
<evidence type="ECO:0000256" key="1">
    <source>
        <dbReference type="SAM" id="Phobius"/>
    </source>
</evidence>
<keyword evidence="1" id="KW-0472">Membrane</keyword>
<dbReference type="EMBL" id="KN817627">
    <property type="protein sequence ID" value="KJA16125.1"/>
    <property type="molecule type" value="Genomic_DNA"/>
</dbReference>
<keyword evidence="3" id="KW-1185">Reference proteome</keyword>
<reference evidence="3" key="1">
    <citation type="submission" date="2014-04" db="EMBL/GenBank/DDBJ databases">
        <title>Evolutionary Origins and Diversification of the Mycorrhizal Mutualists.</title>
        <authorList>
            <consortium name="DOE Joint Genome Institute"/>
            <consortium name="Mycorrhizal Genomics Consortium"/>
            <person name="Kohler A."/>
            <person name="Kuo A."/>
            <person name="Nagy L.G."/>
            <person name="Floudas D."/>
            <person name="Copeland A."/>
            <person name="Barry K.W."/>
            <person name="Cichocki N."/>
            <person name="Veneault-Fourrey C."/>
            <person name="LaButti K."/>
            <person name="Lindquist E.A."/>
            <person name="Lipzen A."/>
            <person name="Lundell T."/>
            <person name="Morin E."/>
            <person name="Murat C."/>
            <person name="Riley R."/>
            <person name="Ohm R."/>
            <person name="Sun H."/>
            <person name="Tunlid A."/>
            <person name="Henrissat B."/>
            <person name="Grigoriev I.V."/>
            <person name="Hibbett D.S."/>
            <person name="Martin F."/>
        </authorList>
    </citation>
    <scope>NUCLEOTIDE SEQUENCE [LARGE SCALE GENOMIC DNA]</scope>
    <source>
        <strain evidence="3">FD-334 SS-4</strain>
    </source>
</reference>
<name>A0A0D2P6U9_HYPSF</name>
<dbReference type="Gene3D" id="3.40.50.1820">
    <property type="entry name" value="alpha/beta hydrolase"/>
    <property type="match status" value="1"/>
</dbReference>
<dbReference type="AlphaFoldDB" id="A0A0D2P6U9"/>
<evidence type="ECO:0000313" key="3">
    <source>
        <dbReference type="Proteomes" id="UP000054270"/>
    </source>
</evidence>
<dbReference type="OrthoDB" id="3251587at2759"/>
<dbReference type="Proteomes" id="UP000054270">
    <property type="component" value="Unassembled WGS sequence"/>
</dbReference>
<dbReference type="SUPFAM" id="SSF53474">
    <property type="entry name" value="alpha/beta-Hydrolases"/>
    <property type="match status" value="1"/>
</dbReference>
<proteinExistence type="predicted"/>
<protein>
    <submittedName>
        <fullName evidence="2">Uncharacterized protein</fullName>
    </submittedName>
</protein>
<dbReference type="OMA" id="WITFPAV"/>
<gene>
    <name evidence="2" type="ORF">HYPSUDRAFT_207280</name>
</gene>
<accession>A0A0D2P6U9</accession>
<organism evidence="2 3">
    <name type="scientific">Hypholoma sublateritium (strain FD-334 SS-4)</name>
    <dbReference type="NCBI Taxonomy" id="945553"/>
    <lineage>
        <taxon>Eukaryota</taxon>
        <taxon>Fungi</taxon>
        <taxon>Dikarya</taxon>
        <taxon>Basidiomycota</taxon>
        <taxon>Agaricomycotina</taxon>
        <taxon>Agaricomycetes</taxon>
        <taxon>Agaricomycetidae</taxon>
        <taxon>Agaricales</taxon>
        <taxon>Agaricineae</taxon>
        <taxon>Strophariaceae</taxon>
        <taxon>Hypholoma</taxon>
    </lineage>
</organism>